<dbReference type="InterPro" id="IPR012341">
    <property type="entry name" value="6hp_glycosidase-like_sf"/>
</dbReference>
<dbReference type="OrthoDB" id="9766708at2"/>
<keyword evidence="6 9" id="KW-0326">Glycosidase</keyword>
<evidence type="ECO:0000256" key="5">
    <source>
        <dbReference type="ARBA" id="ARBA00023001"/>
    </source>
</evidence>
<feature type="signal peptide" evidence="10">
    <location>
        <begin position="1"/>
        <end position="22"/>
    </location>
</feature>
<name>A0A2N4U057_9BURK</name>
<evidence type="ECO:0000256" key="2">
    <source>
        <dbReference type="ARBA" id="ARBA00009209"/>
    </source>
</evidence>
<dbReference type="EMBL" id="PDNW01000021">
    <property type="protein sequence ID" value="PLC48377.1"/>
    <property type="molecule type" value="Genomic_DNA"/>
</dbReference>
<dbReference type="Gene3D" id="1.50.10.10">
    <property type="match status" value="1"/>
</dbReference>
<dbReference type="GO" id="GO:0030245">
    <property type="term" value="P:cellulose catabolic process"/>
    <property type="evidence" value="ECO:0007669"/>
    <property type="project" value="UniProtKB-KW"/>
</dbReference>
<keyword evidence="5" id="KW-0136">Cellulose degradation</keyword>
<dbReference type="InterPro" id="IPR019834">
    <property type="entry name" value="Glyco_hydro_8_CS"/>
</dbReference>
<evidence type="ECO:0000256" key="10">
    <source>
        <dbReference type="SAM" id="SignalP"/>
    </source>
</evidence>
<keyword evidence="7 9" id="KW-0624">Polysaccharide degradation</keyword>
<evidence type="ECO:0000256" key="6">
    <source>
        <dbReference type="ARBA" id="ARBA00023295"/>
    </source>
</evidence>
<feature type="active site" description="Nucleophile" evidence="8">
    <location>
        <position position="122"/>
    </location>
</feature>
<reference evidence="11 12" key="1">
    <citation type="submission" date="2017-10" db="EMBL/GenBank/DDBJ databases">
        <title>Two draft genome sequences of Pusillimonas sp. strains isolated from a nitrate- and radionuclide-contaminated groundwater in Russia.</title>
        <authorList>
            <person name="Grouzdev D.S."/>
            <person name="Tourova T.P."/>
            <person name="Goeva M.A."/>
            <person name="Babich T.L."/>
            <person name="Sokolova D.S."/>
            <person name="Abdullin R."/>
            <person name="Poltaraus A.B."/>
            <person name="Toshchakov S.V."/>
            <person name="Nazina T.N."/>
        </authorList>
    </citation>
    <scope>NUCLEOTIDE SEQUENCE [LARGE SCALE GENOMIC DNA]</scope>
    <source>
        <strain evidence="11 12">JR1/69-3-13</strain>
    </source>
</reference>
<gene>
    <name evidence="11" type="ORF">CR159_18405</name>
</gene>
<dbReference type="AlphaFoldDB" id="A0A2N4U057"/>
<evidence type="ECO:0000256" key="1">
    <source>
        <dbReference type="ARBA" id="ARBA00000966"/>
    </source>
</evidence>
<keyword evidence="7 9" id="KW-0119">Carbohydrate metabolism</keyword>
<comment type="catalytic activity">
    <reaction evidence="1">
        <text>Endohydrolysis of (1-&gt;4)-beta-D-glucosidic linkages in cellulose, lichenin and cereal beta-D-glucans.</text>
        <dbReference type="EC" id="3.2.1.4"/>
    </reaction>
</comment>
<dbReference type="GO" id="GO:0008810">
    <property type="term" value="F:cellulase activity"/>
    <property type="evidence" value="ECO:0007669"/>
    <property type="project" value="UniProtKB-EC"/>
</dbReference>
<evidence type="ECO:0000313" key="12">
    <source>
        <dbReference type="Proteomes" id="UP000234190"/>
    </source>
</evidence>
<dbReference type="InterPro" id="IPR002037">
    <property type="entry name" value="Glyco_hydro_8"/>
</dbReference>
<evidence type="ECO:0000313" key="11">
    <source>
        <dbReference type="EMBL" id="PLC48377.1"/>
    </source>
</evidence>
<comment type="similarity">
    <text evidence="2 9">Belongs to the glycosyl hydrolase 8 (cellulase D) family.</text>
</comment>
<organism evidence="11 12">
    <name type="scientific">Pollutimonas subterranea</name>
    <dbReference type="NCBI Taxonomy" id="2045210"/>
    <lineage>
        <taxon>Bacteria</taxon>
        <taxon>Pseudomonadati</taxon>
        <taxon>Pseudomonadota</taxon>
        <taxon>Betaproteobacteria</taxon>
        <taxon>Burkholderiales</taxon>
        <taxon>Alcaligenaceae</taxon>
        <taxon>Pollutimonas</taxon>
    </lineage>
</organism>
<dbReference type="SUPFAM" id="SSF48208">
    <property type="entry name" value="Six-hairpin glycosidases"/>
    <property type="match status" value="1"/>
</dbReference>
<evidence type="ECO:0000256" key="4">
    <source>
        <dbReference type="ARBA" id="ARBA00022801"/>
    </source>
</evidence>
<keyword evidence="4 9" id="KW-0378">Hydrolase</keyword>
<dbReference type="PRINTS" id="PR00735">
    <property type="entry name" value="GLHYDRLASE8"/>
</dbReference>
<dbReference type="NCBIfam" id="NF008305">
    <property type="entry name" value="PRK11097.1"/>
    <property type="match status" value="1"/>
</dbReference>
<proteinExistence type="inferred from homology"/>
<dbReference type="Pfam" id="PF01270">
    <property type="entry name" value="Glyco_hydro_8"/>
    <property type="match status" value="1"/>
</dbReference>
<dbReference type="PROSITE" id="PS51257">
    <property type="entry name" value="PROKAR_LIPOPROTEIN"/>
    <property type="match status" value="1"/>
</dbReference>
<dbReference type="InterPro" id="IPR008928">
    <property type="entry name" value="6-hairpin_glycosidase_sf"/>
</dbReference>
<protein>
    <recommendedName>
        <fullName evidence="9">Glucanase</fullName>
        <ecNumber evidence="9">3.2.1.-</ecNumber>
    </recommendedName>
</protein>
<comment type="caution">
    <text evidence="11">The sequence shown here is derived from an EMBL/GenBank/DDBJ whole genome shotgun (WGS) entry which is preliminary data.</text>
</comment>
<feature type="chain" id="PRO_5014956768" description="Glucanase" evidence="10">
    <location>
        <begin position="23"/>
        <end position="371"/>
    </location>
</feature>
<accession>A0A2N4U057</accession>
<evidence type="ECO:0000256" key="8">
    <source>
        <dbReference type="PROSITE-ProRule" id="PRU10058"/>
    </source>
</evidence>
<evidence type="ECO:0000256" key="7">
    <source>
        <dbReference type="ARBA" id="ARBA00023326"/>
    </source>
</evidence>
<keyword evidence="3 10" id="KW-0732">Signal</keyword>
<sequence length="371" mass="41030">MRKIFAVLCLGVASCTTGLSGAAECAGADPWPGWNRFQGEMITPDGRVIDRSDSRRITTSEGQSYAMFFALVDNDPVLFRRLLRWTELHLASSDLTARLPAWLWGRTKSGEWGVLDTNSASDADLWIAYSLLEAGRLWDEHSYTVLGTLLLQRIAKEEVATLPGFGPVLLPGKIGFVHEASWRLNPSYMPPQLMAAIRRSQPAEPWISLHENTNRFLIASSPNGLAPDWTSWTGRQFEPLSKSERKGSYDAIRVYLWVGMLNTETPGATALKQHFRSIQSYFGPDAAVPESLDIYEGSASGTGPAGFAASLLPLFNGYGVAQALRDRLASSRKETLGYFSQALILFGEGWDEGRFWFEADGSLVPKWKVCP</sequence>
<dbReference type="PROSITE" id="PS00812">
    <property type="entry name" value="GLYCOSYL_HYDROL_F8"/>
    <property type="match status" value="1"/>
</dbReference>
<dbReference type="Proteomes" id="UP000234190">
    <property type="component" value="Unassembled WGS sequence"/>
</dbReference>
<dbReference type="EC" id="3.2.1.-" evidence="9"/>
<evidence type="ECO:0000256" key="3">
    <source>
        <dbReference type="ARBA" id="ARBA00022729"/>
    </source>
</evidence>
<evidence type="ECO:0000256" key="9">
    <source>
        <dbReference type="RuleBase" id="RU361167"/>
    </source>
</evidence>
<keyword evidence="12" id="KW-1185">Reference proteome</keyword>